<dbReference type="RefSeq" id="WP_381432851.1">
    <property type="nucleotide sequence ID" value="NZ_JBHSNO010000005.1"/>
</dbReference>
<reference evidence="2" key="1">
    <citation type="journal article" date="2019" name="Int. J. Syst. Evol. Microbiol.">
        <title>The Global Catalogue of Microorganisms (GCM) 10K type strain sequencing project: providing services to taxonomists for standard genome sequencing and annotation.</title>
        <authorList>
            <consortium name="The Broad Institute Genomics Platform"/>
            <consortium name="The Broad Institute Genome Sequencing Center for Infectious Disease"/>
            <person name="Wu L."/>
            <person name="Ma J."/>
        </authorList>
    </citation>
    <scope>NUCLEOTIDE SEQUENCE [LARGE SCALE GENOMIC DNA]</scope>
    <source>
        <strain evidence="2">CGMCC 4.1434</strain>
    </source>
</reference>
<proteinExistence type="predicted"/>
<dbReference type="Pfam" id="PF12525">
    <property type="entry name" value="DUF3726"/>
    <property type="match status" value="1"/>
</dbReference>
<name>A0ABW0TJN3_9BACL</name>
<dbReference type="InterPro" id="IPR022201">
    <property type="entry name" value="DUF3726"/>
</dbReference>
<evidence type="ECO:0000313" key="2">
    <source>
        <dbReference type="Proteomes" id="UP001596109"/>
    </source>
</evidence>
<dbReference type="Proteomes" id="UP001596109">
    <property type="component" value="Unassembled WGS sequence"/>
</dbReference>
<dbReference type="InterPro" id="IPR036111">
    <property type="entry name" value="Mal/L-sulfo/L-lacto_DH-like_sf"/>
</dbReference>
<gene>
    <name evidence="1" type="ORF">ACFPRA_08790</name>
</gene>
<sequence length="266" mass="29474">MRVSYLETFLHCKKVFEACGCSYGIAEDGAEMVAWGEFAGLAGLTILANEVATLQSSSRTEIQLLVEKEDVTLLDGGGQSSLLVAKAVADYALSKLGRSGKEVLVVQNTSASKLLATQASYVASKGKGCVISYHTHEKKPVLLLATQRTQYPVVIEGRAEHDLLDRMSKEFNQDVKLGNDQSNGFTFICTEDLSRIDRFIEEILDEPFNSSIDIYESKKMENQWKKSWENGAEVDRELWDELYKTGSKILVESTEQSRLRGAGELA</sequence>
<dbReference type="SUPFAM" id="SSF89733">
    <property type="entry name" value="L-sulfolactate dehydrogenase-like"/>
    <property type="match status" value="1"/>
</dbReference>
<organism evidence="1 2">
    <name type="scientific">Sporosarcina soli</name>
    <dbReference type="NCBI Taxonomy" id="334736"/>
    <lineage>
        <taxon>Bacteria</taxon>
        <taxon>Bacillati</taxon>
        <taxon>Bacillota</taxon>
        <taxon>Bacilli</taxon>
        <taxon>Bacillales</taxon>
        <taxon>Caryophanaceae</taxon>
        <taxon>Sporosarcina</taxon>
    </lineage>
</organism>
<evidence type="ECO:0000313" key="1">
    <source>
        <dbReference type="EMBL" id="MFC5588981.1"/>
    </source>
</evidence>
<keyword evidence="2" id="KW-1185">Reference proteome</keyword>
<dbReference type="EMBL" id="JBHSNO010000005">
    <property type="protein sequence ID" value="MFC5588981.1"/>
    <property type="molecule type" value="Genomic_DNA"/>
</dbReference>
<accession>A0ABW0TJN3</accession>
<comment type="caution">
    <text evidence="1">The sequence shown here is derived from an EMBL/GenBank/DDBJ whole genome shotgun (WGS) entry which is preliminary data.</text>
</comment>
<protein>
    <submittedName>
        <fullName evidence="1">DUF3726 domain-containing protein</fullName>
    </submittedName>
</protein>